<keyword evidence="1" id="KW-0762">Sugar transport</keyword>
<dbReference type="RefSeq" id="WP_054769131.1">
    <property type="nucleotide sequence ID" value="NZ_BJVK01000009.1"/>
</dbReference>
<dbReference type="PANTHER" id="PTHR11328:SF24">
    <property type="entry name" value="MAJOR FACILITATOR SUPERFAMILY (MFS) PROFILE DOMAIN-CONTAINING PROTEIN"/>
    <property type="match status" value="1"/>
</dbReference>
<dbReference type="GO" id="GO:0008643">
    <property type="term" value="P:carbohydrate transport"/>
    <property type="evidence" value="ECO:0007669"/>
    <property type="project" value="InterPro"/>
</dbReference>
<dbReference type="Gene3D" id="1.20.1250.20">
    <property type="entry name" value="MFS general substrate transporter like domains"/>
    <property type="match status" value="1"/>
</dbReference>
<protein>
    <submittedName>
        <fullName evidence="2">Symporter YjmB</fullName>
    </submittedName>
</protein>
<keyword evidence="3" id="KW-1185">Reference proteome</keyword>
<name>A0A511DTK8_LENKE</name>
<dbReference type="CDD" id="cd17332">
    <property type="entry name" value="MFS_MelB_like"/>
    <property type="match status" value="1"/>
</dbReference>
<evidence type="ECO:0000313" key="3">
    <source>
        <dbReference type="Proteomes" id="UP000321893"/>
    </source>
</evidence>
<dbReference type="EMBL" id="BJVK01000009">
    <property type="protein sequence ID" value="GEL28166.1"/>
    <property type="molecule type" value="Genomic_DNA"/>
</dbReference>
<keyword evidence="1" id="KW-0813">Transport</keyword>
<dbReference type="PANTHER" id="PTHR11328">
    <property type="entry name" value="MAJOR FACILITATOR SUPERFAMILY DOMAIN-CONTAINING PROTEIN"/>
    <property type="match status" value="1"/>
</dbReference>
<evidence type="ECO:0000313" key="2">
    <source>
        <dbReference type="EMBL" id="GEL28166.1"/>
    </source>
</evidence>
<dbReference type="GO" id="GO:0015293">
    <property type="term" value="F:symporter activity"/>
    <property type="evidence" value="ECO:0007669"/>
    <property type="project" value="InterPro"/>
</dbReference>
<reference evidence="2" key="1">
    <citation type="submission" date="2019-07" db="EMBL/GenBank/DDBJ databases">
        <title>Whole genome shotgun sequence of Lactobacillus kefiri NBRC 15888.</title>
        <authorList>
            <person name="Hosoyama A."/>
            <person name="Uohara A."/>
            <person name="Ohji S."/>
            <person name="Ichikawa N."/>
        </authorList>
    </citation>
    <scope>NUCLEOTIDE SEQUENCE [LARGE SCALE GENOMIC DNA]</scope>
    <source>
        <strain evidence="2">NBRC 15888</strain>
    </source>
</reference>
<dbReference type="InterPro" id="IPR036259">
    <property type="entry name" value="MFS_trans_sf"/>
</dbReference>
<dbReference type="SUPFAM" id="SSF103473">
    <property type="entry name" value="MFS general substrate transporter"/>
    <property type="match status" value="1"/>
</dbReference>
<dbReference type="NCBIfam" id="TIGR00792">
    <property type="entry name" value="gph"/>
    <property type="match status" value="1"/>
</dbReference>
<sequence>MKSEKLKMGEKVAYGLGDLGNGLMFQFAQLFLLKFYTDVLQIPAYWGGLIFLIAKFFDAFVDTSVGAFVDSRKHISKRGKFRPYILYGLLFLGIATVACFITPNFSETGRIVYAFVTYNIMGFFYSVVNIPYGSLAAAMTMDSGDRTSLAAARNLTGQMAALLTGAVVIPMVAIFATPKIGYISTVALFAAAGVISQILCYTGTHERIIDHTPRKKGDGVKSIKGLLTNRPFIILSIFTILSVGSMFLKMGIQLYYFQYVLGQVGLVSLVSLLSALSIIPAVIFATPLVKKIGKKNVAIYATIGFIIAELVNFFVTGRQVVPYLVVNTISYMFLGFSGTVAFAFVNDVIEYGQLQTGIRSEGIIYSGYSFVRKIAQGVAGFIPGLALTMTGYVANQQQSASTISGISAVYFLIPAIASAISCLVFYFGYDLTDEKHDAIVKELEEQKAVQKMDEESDNSEGNVILGSLEAETTDAGVINHPQG</sequence>
<dbReference type="GeneID" id="71567402"/>
<dbReference type="OrthoDB" id="9764596at2"/>
<dbReference type="InterPro" id="IPR039672">
    <property type="entry name" value="MFS_2"/>
</dbReference>
<dbReference type="AlphaFoldDB" id="A0A511DTK8"/>
<dbReference type="Proteomes" id="UP000321893">
    <property type="component" value="Unassembled WGS sequence"/>
</dbReference>
<gene>
    <name evidence="2" type="primary">yjmB</name>
    <name evidence="2" type="ORF">LKE01_09860</name>
</gene>
<proteinExistence type="predicted"/>
<dbReference type="STRING" id="1423764.FC95_GL001284"/>
<dbReference type="Pfam" id="PF13347">
    <property type="entry name" value="MFS_2"/>
    <property type="match status" value="1"/>
</dbReference>
<dbReference type="GO" id="GO:0005886">
    <property type="term" value="C:plasma membrane"/>
    <property type="evidence" value="ECO:0007669"/>
    <property type="project" value="TreeGrafter"/>
</dbReference>
<organism evidence="2 3">
    <name type="scientific">Lentilactobacillus kefiri</name>
    <name type="common">Lactobacillus kefiri</name>
    <dbReference type="NCBI Taxonomy" id="33962"/>
    <lineage>
        <taxon>Bacteria</taxon>
        <taxon>Bacillati</taxon>
        <taxon>Bacillota</taxon>
        <taxon>Bacilli</taxon>
        <taxon>Lactobacillales</taxon>
        <taxon>Lactobacillaceae</taxon>
        <taxon>Lentilactobacillus</taxon>
    </lineage>
</organism>
<evidence type="ECO:0000256" key="1">
    <source>
        <dbReference type="ARBA" id="ARBA00022597"/>
    </source>
</evidence>
<accession>A0A511DTK8</accession>
<dbReference type="InterPro" id="IPR001927">
    <property type="entry name" value="Na/Gal_symport"/>
</dbReference>
<comment type="caution">
    <text evidence="2">The sequence shown here is derived from an EMBL/GenBank/DDBJ whole genome shotgun (WGS) entry which is preliminary data.</text>
</comment>
<dbReference type="GO" id="GO:0006814">
    <property type="term" value="P:sodium ion transport"/>
    <property type="evidence" value="ECO:0007669"/>
    <property type="project" value="InterPro"/>
</dbReference>